<feature type="transmembrane region" description="Helical" evidence="1">
    <location>
        <begin position="166"/>
        <end position="185"/>
    </location>
</feature>
<keyword evidence="1" id="KW-0812">Transmembrane</keyword>
<proteinExistence type="predicted"/>
<dbReference type="Proteomes" id="UP000298663">
    <property type="component" value="Unassembled WGS sequence"/>
</dbReference>
<comment type="caution">
    <text evidence="2">The sequence shown here is derived from an EMBL/GenBank/DDBJ whole genome shotgun (WGS) entry which is preliminary data.</text>
</comment>
<evidence type="ECO:0000313" key="3">
    <source>
        <dbReference type="Proteomes" id="UP000298663"/>
    </source>
</evidence>
<protein>
    <submittedName>
        <fullName evidence="2">Uncharacterized protein</fullName>
    </submittedName>
</protein>
<evidence type="ECO:0000313" key="2">
    <source>
        <dbReference type="EMBL" id="TKR69966.1"/>
    </source>
</evidence>
<sequence length="190" mass="21544">MQVELTTSAAHFHFSSTMTMWKFDSKSYCRKRTGSRLVLKSAEEKATRLRNMAKFEYSKKEFYKSLSGPDAITLYKPQSAMMKTDVQPISALSGASSVGFLKTAKAFLSDLLEVVVARRPGWTRFCMNLSVIFVFIEIISIDNTLLFLVVKKAPFNWSDELFDNFATFRTLLTGLGMILGPLALFKCRFL</sequence>
<gene>
    <name evidence="2" type="ORF">L596_022048</name>
</gene>
<organism evidence="2 3">
    <name type="scientific">Steinernema carpocapsae</name>
    <name type="common">Entomopathogenic nematode</name>
    <dbReference type="NCBI Taxonomy" id="34508"/>
    <lineage>
        <taxon>Eukaryota</taxon>
        <taxon>Metazoa</taxon>
        <taxon>Ecdysozoa</taxon>
        <taxon>Nematoda</taxon>
        <taxon>Chromadorea</taxon>
        <taxon>Rhabditida</taxon>
        <taxon>Tylenchina</taxon>
        <taxon>Panagrolaimomorpha</taxon>
        <taxon>Strongyloidoidea</taxon>
        <taxon>Steinernematidae</taxon>
        <taxon>Steinernema</taxon>
    </lineage>
</organism>
<dbReference type="OrthoDB" id="419734at2759"/>
<reference evidence="2 3" key="1">
    <citation type="journal article" date="2015" name="Genome Biol.">
        <title>Comparative genomics of Steinernema reveals deeply conserved gene regulatory networks.</title>
        <authorList>
            <person name="Dillman A.R."/>
            <person name="Macchietto M."/>
            <person name="Porter C.F."/>
            <person name="Rogers A."/>
            <person name="Williams B."/>
            <person name="Antoshechkin I."/>
            <person name="Lee M.M."/>
            <person name="Goodwin Z."/>
            <person name="Lu X."/>
            <person name="Lewis E.E."/>
            <person name="Goodrich-Blair H."/>
            <person name="Stock S.P."/>
            <person name="Adams B.J."/>
            <person name="Sternberg P.W."/>
            <person name="Mortazavi A."/>
        </authorList>
    </citation>
    <scope>NUCLEOTIDE SEQUENCE [LARGE SCALE GENOMIC DNA]</scope>
    <source>
        <strain evidence="2 3">ALL</strain>
    </source>
</reference>
<keyword evidence="1" id="KW-1133">Transmembrane helix</keyword>
<reference evidence="2 3" key="2">
    <citation type="journal article" date="2019" name="G3 (Bethesda)">
        <title>Hybrid Assembly of the Genome of the Entomopathogenic Nematode Steinernema carpocapsae Identifies the X-Chromosome.</title>
        <authorList>
            <person name="Serra L."/>
            <person name="Macchietto M."/>
            <person name="Macias-Munoz A."/>
            <person name="McGill C.J."/>
            <person name="Rodriguez I.M."/>
            <person name="Rodriguez B."/>
            <person name="Murad R."/>
            <person name="Mortazavi A."/>
        </authorList>
    </citation>
    <scope>NUCLEOTIDE SEQUENCE [LARGE SCALE GENOMIC DNA]</scope>
    <source>
        <strain evidence="2 3">ALL</strain>
    </source>
</reference>
<accession>A0A4U5MKK2</accession>
<feature type="transmembrane region" description="Helical" evidence="1">
    <location>
        <begin position="125"/>
        <end position="146"/>
    </location>
</feature>
<name>A0A4U5MKK2_STECR</name>
<evidence type="ECO:0000256" key="1">
    <source>
        <dbReference type="SAM" id="Phobius"/>
    </source>
</evidence>
<dbReference type="AlphaFoldDB" id="A0A4U5MKK2"/>
<keyword evidence="1" id="KW-0472">Membrane</keyword>
<dbReference type="EMBL" id="AZBU02000007">
    <property type="protein sequence ID" value="TKR69966.1"/>
    <property type="molecule type" value="Genomic_DNA"/>
</dbReference>
<keyword evidence="3" id="KW-1185">Reference proteome</keyword>